<dbReference type="InterPro" id="IPR007138">
    <property type="entry name" value="ABM_dom"/>
</dbReference>
<dbReference type="EMBL" id="RSCD01000018">
    <property type="protein sequence ID" value="RSH87184.1"/>
    <property type="molecule type" value="Genomic_DNA"/>
</dbReference>
<comment type="caution">
    <text evidence="3">The sequence shown here is derived from an EMBL/GenBank/DDBJ whole genome shotgun (WGS) entry which is preliminary data.</text>
</comment>
<evidence type="ECO:0000259" key="2">
    <source>
        <dbReference type="Pfam" id="PF03992"/>
    </source>
</evidence>
<dbReference type="AlphaFoldDB" id="A0A427Y814"/>
<dbReference type="Proteomes" id="UP000279259">
    <property type="component" value="Unassembled WGS sequence"/>
</dbReference>
<evidence type="ECO:0000313" key="3">
    <source>
        <dbReference type="EMBL" id="RSH87184.1"/>
    </source>
</evidence>
<dbReference type="SUPFAM" id="SSF54909">
    <property type="entry name" value="Dimeric alpha+beta barrel"/>
    <property type="match status" value="1"/>
</dbReference>
<feature type="compositionally biased region" description="Polar residues" evidence="1">
    <location>
        <begin position="1"/>
        <end position="17"/>
    </location>
</feature>
<protein>
    <recommendedName>
        <fullName evidence="2">ABM domain-containing protein</fullName>
    </recommendedName>
</protein>
<accession>A0A427Y814</accession>
<dbReference type="OrthoDB" id="4641034at2759"/>
<gene>
    <name evidence="3" type="ORF">EHS25_003675</name>
</gene>
<proteinExistence type="predicted"/>
<organism evidence="3 4">
    <name type="scientific">Saitozyma podzolica</name>
    <dbReference type="NCBI Taxonomy" id="1890683"/>
    <lineage>
        <taxon>Eukaryota</taxon>
        <taxon>Fungi</taxon>
        <taxon>Dikarya</taxon>
        <taxon>Basidiomycota</taxon>
        <taxon>Agaricomycotina</taxon>
        <taxon>Tremellomycetes</taxon>
        <taxon>Tremellales</taxon>
        <taxon>Trimorphomycetaceae</taxon>
        <taxon>Saitozyma</taxon>
    </lineage>
</organism>
<dbReference type="Pfam" id="PF03992">
    <property type="entry name" value="ABM"/>
    <property type="match status" value="1"/>
</dbReference>
<reference evidence="3 4" key="1">
    <citation type="submission" date="2018-11" db="EMBL/GenBank/DDBJ databases">
        <title>Genome sequence of Saitozyma podzolica DSM 27192.</title>
        <authorList>
            <person name="Aliyu H."/>
            <person name="Gorte O."/>
            <person name="Ochsenreither K."/>
        </authorList>
    </citation>
    <scope>NUCLEOTIDE SEQUENCE [LARGE SCALE GENOMIC DNA]</scope>
    <source>
        <strain evidence="3 4">DSM 27192</strain>
    </source>
</reference>
<evidence type="ECO:0000256" key="1">
    <source>
        <dbReference type="SAM" id="MobiDB-lite"/>
    </source>
</evidence>
<feature type="domain" description="ABM" evidence="2">
    <location>
        <begin position="45"/>
        <end position="118"/>
    </location>
</feature>
<dbReference type="InterPro" id="IPR011008">
    <property type="entry name" value="Dimeric_a/b-barrel"/>
</dbReference>
<feature type="region of interest" description="Disordered" evidence="1">
    <location>
        <begin position="1"/>
        <end position="22"/>
    </location>
</feature>
<dbReference type="STRING" id="1890683.A0A427Y814"/>
<dbReference type="Gene3D" id="3.30.70.100">
    <property type="match status" value="1"/>
</dbReference>
<sequence>MSEGQPDTPSQTRSTPYSFFKDTHSVDPDSGFVTAIPTLPETDDFCVYGTIHAHPQHADALEAVYAETTRLAQSEPGTVYYCICRDGDDPTMFHMFERYKGKQGFDAHNAQPVIQKLVNESGYLKGVKAKFAIPGLRSAKDQGDQEAR</sequence>
<keyword evidence="4" id="KW-1185">Reference proteome</keyword>
<evidence type="ECO:0000313" key="4">
    <source>
        <dbReference type="Proteomes" id="UP000279259"/>
    </source>
</evidence>
<name>A0A427Y814_9TREE</name>